<keyword evidence="2" id="KW-1133">Transmembrane helix</keyword>
<evidence type="ECO:0000313" key="4">
    <source>
        <dbReference type="EMBL" id="PJJ55595.1"/>
    </source>
</evidence>
<dbReference type="PANTHER" id="PTHR36435:SF1">
    <property type="entry name" value="CAAX AMINO TERMINAL PROTEASE FAMILY PROTEIN"/>
    <property type="match status" value="1"/>
</dbReference>
<dbReference type="EMBL" id="PGFB01000005">
    <property type="protein sequence ID" value="PJJ55595.1"/>
    <property type="molecule type" value="Genomic_DNA"/>
</dbReference>
<reference evidence="4 5" key="1">
    <citation type="submission" date="2017-11" db="EMBL/GenBank/DDBJ databases">
        <title>Genomic Encyclopedia of Archaeal and Bacterial Type Strains, Phase II (KMG-II): From Individual Species to Whole Genera.</title>
        <authorList>
            <person name="Goeker M."/>
        </authorList>
    </citation>
    <scope>NUCLEOTIDE SEQUENCE [LARGE SCALE GENOMIC DNA]</scope>
    <source>
        <strain evidence="4 5">DSM 25625</strain>
    </source>
</reference>
<feature type="transmembrane region" description="Helical" evidence="2">
    <location>
        <begin position="143"/>
        <end position="167"/>
    </location>
</feature>
<feature type="compositionally biased region" description="Low complexity" evidence="1">
    <location>
        <begin position="1"/>
        <end position="14"/>
    </location>
</feature>
<keyword evidence="2" id="KW-0472">Membrane</keyword>
<name>A0A2M9BCB1_9MICO</name>
<feature type="transmembrane region" description="Helical" evidence="2">
    <location>
        <begin position="63"/>
        <end position="82"/>
    </location>
</feature>
<accession>A0A2M9BCB1</accession>
<evidence type="ECO:0000259" key="3">
    <source>
        <dbReference type="Pfam" id="PF02517"/>
    </source>
</evidence>
<keyword evidence="5" id="KW-1185">Reference proteome</keyword>
<dbReference type="GO" id="GO:0080120">
    <property type="term" value="P:CAAX-box protein maturation"/>
    <property type="evidence" value="ECO:0007669"/>
    <property type="project" value="UniProtKB-ARBA"/>
</dbReference>
<dbReference type="RefSeq" id="WP_100345706.1">
    <property type="nucleotide sequence ID" value="NZ_PGFB01000005.1"/>
</dbReference>
<proteinExistence type="predicted"/>
<dbReference type="InterPro" id="IPR052710">
    <property type="entry name" value="CAAX_protease"/>
</dbReference>
<feature type="domain" description="CAAX prenyl protease 2/Lysostaphin resistance protein A-like" evidence="3">
    <location>
        <begin position="142"/>
        <end position="244"/>
    </location>
</feature>
<feature type="region of interest" description="Disordered" evidence="1">
    <location>
        <begin position="1"/>
        <end position="20"/>
    </location>
</feature>
<organism evidence="4 5">
    <name type="scientific">Compostimonas suwonensis</name>
    <dbReference type="NCBI Taxonomy" id="1048394"/>
    <lineage>
        <taxon>Bacteria</taxon>
        <taxon>Bacillati</taxon>
        <taxon>Actinomycetota</taxon>
        <taxon>Actinomycetes</taxon>
        <taxon>Micrococcales</taxon>
        <taxon>Microbacteriaceae</taxon>
        <taxon>Compostimonas</taxon>
    </lineage>
</organism>
<protein>
    <recommendedName>
        <fullName evidence="3">CAAX prenyl protease 2/Lysostaphin resistance protein A-like domain-containing protein</fullName>
    </recommendedName>
</protein>
<evidence type="ECO:0000256" key="1">
    <source>
        <dbReference type="SAM" id="MobiDB-lite"/>
    </source>
</evidence>
<dbReference type="GO" id="GO:0004175">
    <property type="term" value="F:endopeptidase activity"/>
    <property type="evidence" value="ECO:0007669"/>
    <property type="project" value="UniProtKB-ARBA"/>
</dbReference>
<evidence type="ECO:0000256" key="2">
    <source>
        <dbReference type="SAM" id="Phobius"/>
    </source>
</evidence>
<feature type="transmembrane region" description="Helical" evidence="2">
    <location>
        <begin position="232"/>
        <end position="251"/>
    </location>
</feature>
<comment type="caution">
    <text evidence="4">The sequence shown here is derived from an EMBL/GenBank/DDBJ whole genome shotgun (WGS) entry which is preliminary data.</text>
</comment>
<dbReference type="AlphaFoldDB" id="A0A2M9BCB1"/>
<dbReference type="Pfam" id="PF02517">
    <property type="entry name" value="Rce1-like"/>
    <property type="match status" value="1"/>
</dbReference>
<dbReference type="OrthoDB" id="254800at2"/>
<feature type="transmembrane region" description="Helical" evidence="2">
    <location>
        <begin position="33"/>
        <end position="51"/>
    </location>
</feature>
<sequence length="253" mass="26379">MDSDAARPAPVDAGAAGGGAVTQRPVRWGIPEAFAGVAIAIVLVLVLSWLVRTVIIDPHLQLLLSYLVVWVPLLGACVYATVVRGSRSFSRDFGLRFTGLDLLWGVGFGLIARAIASVVEIAVYGRMAGLGVSFGETVYDGWWVFQMMLAPVLLAPVVEELFFRGLLQRAVYRSVAASRGWAIGLSVAISAAVFALVHLLDVATPGAALVVGLSTFVFGVGSGLIAAFTGRIGGSIVAHVTFNAALLAAVLTS</sequence>
<dbReference type="PANTHER" id="PTHR36435">
    <property type="entry name" value="SLR1288 PROTEIN"/>
    <property type="match status" value="1"/>
</dbReference>
<feature type="transmembrane region" description="Helical" evidence="2">
    <location>
        <begin position="206"/>
        <end position="225"/>
    </location>
</feature>
<feature type="transmembrane region" description="Helical" evidence="2">
    <location>
        <begin position="179"/>
        <end position="200"/>
    </location>
</feature>
<feature type="transmembrane region" description="Helical" evidence="2">
    <location>
        <begin position="102"/>
        <end position="123"/>
    </location>
</feature>
<dbReference type="Proteomes" id="UP000230161">
    <property type="component" value="Unassembled WGS sequence"/>
</dbReference>
<gene>
    <name evidence="4" type="ORF">CLV54_2942</name>
</gene>
<keyword evidence="2" id="KW-0812">Transmembrane</keyword>
<evidence type="ECO:0000313" key="5">
    <source>
        <dbReference type="Proteomes" id="UP000230161"/>
    </source>
</evidence>
<dbReference type="InterPro" id="IPR003675">
    <property type="entry name" value="Rce1/LyrA-like_dom"/>
</dbReference>